<dbReference type="Gene3D" id="2.30.110.10">
    <property type="entry name" value="Electron Transport, Fmn-binding Protein, Chain A"/>
    <property type="match status" value="1"/>
</dbReference>
<dbReference type="SUPFAM" id="SSF50475">
    <property type="entry name" value="FMN-binding split barrel"/>
    <property type="match status" value="1"/>
</dbReference>
<evidence type="ECO:0000313" key="2">
    <source>
        <dbReference type="Proteomes" id="UP001285855"/>
    </source>
</evidence>
<protein>
    <submittedName>
        <fullName evidence="1">Pyridoxamine 5'-phosphate oxidase family protein</fullName>
    </submittedName>
</protein>
<comment type="caution">
    <text evidence="1">The sequence shown here is derived from an EMBL/GenBank/DDBJ whole genome shotgun (WGS) entry which is preliminary data.</text>
</comment>
<sequence length="150" mass="17343">MIKSLEPKKCTEILKNNYIGYLSYISNNKPYTVPITYFYNSEENYIICYSGNGHKIKAMRKQNAISLAVAEIFSNNKWQSVLAHGQYQEIDGGTAKLYLHEFSLGIKNLVLKKEHKDLDYISQFSSKIYNMEIPIVFLIRIDEITGKMKS</sequence>
<gene>
    <name evidence="1" type="ORF">SNF14_13490</name>
</gene>
<organism evidence="1 2">
    <name type="scientific">Winogradskyella aquimaris</name>
    <dbReference type="NCBI Taxonomy" id="864074"/>
    <lineage>
        <taxon>Bacteria</taxon>
        <taxon>Pseudomonadati</taxon>
        <taxon>Bacteroidota</taxon>
        <taxon>Flavobacteriia</taxon>
        <taxon>Flavobacteriales</taxon>
        <taxon>Flavobacteriaceae</taxon>
        <taxon>Winogradskyella</taxon>
    </lineage>
</organism>
<dbReference type="EMBL" id="JAXDAE010000016">
    <property type="protein sequence ID" value="MDY2588356.1"/>
    <property type="molecule type" value="Genomic_DNA"/>
</dbReference>
<proteinExistence type="predicted"/>
<dbReference type="Proteomes" id="UP001285855">
    <property type="component" value="Unassembled WGS sequence"/>
</dbReference>
<dbReference type="Pfam" id="PF12900">
    <property type="entry name" value="Pyridox_ox_2"/>
    <property type="match status" value="1"/>
</dbReference>
<evidence type="ECO:0000313" key="1">
    <source>
        <dbReference type="EMBL" id="MDY2588356.1"/>
    </source>
</evidence>
<accession>A0ABU5EQL5</accession>
<dbReference type="InterPro" id="IPR024747">
    <property type="entry name" value="Pyridox_Oxase-rel"/>
</dbReference>
<keyword evidence="2" id="KW-1185">Reference proteome</keyword>
<dbReference type="RefSeq" id="WP_320556704.1">
    <property type="nucleotide sequence ID" value="NZ_JAXDAE010000016.1"/>
</dbReference>
<name>A0ABU5EQL5_9FLAO</name>
<reference evidence="1 2" key="1">
    <citation type="submission" date="2023-11" db="EMBL/GenBank/DDBJ databases">
        <title>Winogradskyella pelagius sp. nov., isolated from coastal sediment.</title>
        <authorList>
            <person name="Li F."/>
        </authorList>
    </citation>
    <scope>NUCLEOTIDE SEQUENCE [LARGE SCALE GENOMIC DNA]</scope>
    <source>
        <strain evidence="1 2">KCTC 23502</strain>
    </source>
</reference>
<dbReference type="InterPro" id="IPR012349">
    <property type="entry name" value="Split_barrel_FMN-bd"/>
</dbReference>